<evidence type="ECO:0000313" key="1">
    <source>
        <dbReference type="EMBL" id="KAH9294270.1"/>
    </source>
</evidence>
<protein>
    <submittedName>
        <fullName evidence="1">Uncharacterized protein</fullName>
    </submittedName>
</protein>
<sequence>KLADKSNISLAYGVLKSIWFQEKYEIDRTSVMGDSKYQGRTTEIPIMSASLGFVTNFEDVYKLWDYVAKFLDAYFVEKQ</sequence>
<reference evidence="1 2" key="1">
    <citation type="journal article" date="2021" name="Nat. Plants">
        <title>The Taxus genome provides insights into paclitaxel biosynthesis.</title>
        <authorList>
            <person name="Xiong X."/>
            <person name="Gou J."/>
            <person name="Liao Q."/>
            <person name="Li Y."/>
            <person name="Zhou Q."/>
            <person name="Bi G."/>
            <person name="Li C."/>
            <person name="Du R."/>
            <person name="Wang X."/>
            <person name="Sun T."/>
            <person name="Guo L."/>
            <person name="Liang H."/>
            <person name="Lu P."/>
            <person name="Wu Y."/>
            <person name="Zhang Z."/>
            <person name="Ro D.K."/>
            <person name="Shang Y."/>
            <person name="Huang S."/>
            <person name="Yan J."/>
        </authorList>
    </citation>
    <scope>NUCLEOTIDE SEQUENCE [LARGE SCALE GENOMIC DNA]</scope>
    <source>
        <strain evidence="1">Ta-2019</strain>
    </source>
</reference>
<proteinExistence type="predicted"/>
<name>A0AA38C5C7_TAXCH</name>
<evidence type="ECO:0000313" key="2">
    <source>
        <dbReference type="Proteomes" id="UP000824469"/>
    </source>
</evidence>
<dbReference type="AlphaFoldDB" id="A0AA38C5C7"/>
<dbReference type="OMA" id="HYWALET"/>
<gene>
    <name evidence="1" type="ORF">KI387_040526</name>
</gene>
<feature type="non-terminal residue" evidence="1">
    <location>
        <position position="1"/>
    </location>
</feature>
<dbReference type="Proteomes" id="UP000824469">
    <property type="component" value="Unassembled WGS sequence"/>
</dbReference>
<keyword evidence="2" id="KW-1185">Reference proteome</keyword>
<comment type="caution">
    <text evidence="1">The sequence shown here is derived from an EMBL/GenBank/DDBJ whole genome shotgun (WGS) entry which is preliminary data.</text>
</comment>
<feature type="non-terminal residue" evidence="1">
    <location>
        <position position="79"/>
    </location>
</feature>
<dbReference type="EMBL" id="JAHRHJ020000255">
    <property type="protein sequence ID" value="KAH9294270.1"/>
    <property type="molecule type" value="Genomic_DNA"/>
</dbReference>
<accession>A0AA38C5C7</accession>
<organism evidence="1 2">
    <name type="scientific">Taxus chinensis</name>
    <name type="common">Chinese yew</name>
    <name type="synonym">Taxus wallichiana var. chinensis</name>
    <dbReference type="NCBI Taxonomy" id="29808"/>
    <lineage>
        <taxon>Eukaryota</taxon>
        <taxon>Viridiplantae</taxon>
        <taxon>Streptophyta</taxon>
        <taxon>Embryophyta</taxon>
        <taxon>Tracheophyta</taxon>
        <taxon>Spermatophyta</taxon>
        <taxon>Pinopsida</taxon>
        <taxon>Pinidae</taxon>
        <taxon>Conifers II</taxon>
        <taxon>Cupressales</taxon>
        <taxon>Taxaceae</taxon>
        <taxon>Taxus</taxon>
    </lineage>
</organism>